<feature type="domain" description="EGF-like" evidence="4">
    <location>
        <begin position="449"/>
        <end position="489"/>
    </location>
</feature>
<dbReference type="Proteomes" id="UP000252519">
    <property type="component" value="Unassembled WGS sequence"/>
</dbReference>
<dbReference type="Pfam" id="PF01826">
    <property type="entry name" value="TIL"/>
    <property type="match status" value="11"/>
</dbReference>
<organism evidence="5 6">
    <name type="scientific">Ancylostoma caninum</name>
    <name type="common">Dog hookworm</name>
    <dbReference type="NCBI Taxonomy" id="29170"/>
    <lineage>
        <taxon>Eukaryota</taxon>
        <taxon>Metazoa</taxon>
        <taxon>Ecdysozoa</taxon>
        <taxon>Nematoda</taxon>
        <taxon>Chromadorea</taxon>
        <taxon>Rhabditida</taxon>
        <taxon>Rhabditina</taxon>
        <taxon>Rhabditomorpha</taxon>
        <taxon>Strongyloidea</taxon>
        <taxon>Ancylostomatidae</taxon>
        <taxon>Ancylostomatinae</taxon>
        <taxon>Ancylostoma</taxon>
    </lineage>
</organism>
<dbReference type="SMART" id="SM00181">
    <property type="entry name" value="EGF"/>
    <property type="match status" value="8"/>
</dbReference>
<keyword evidence="3" id="KW-1015">Disulfide bond</keyword>
<feature type="domain" description="EGF-like" evidence="4">
    <location>
        <begin position="189"/>
        <end position="222"/>
    </location>
</feature>
<feature type="domain" description="EGF-like" evidence="4">
    <location>
        <begin position="393"/>
        <end position="429"/>
    </location>
</feature>
<dbReference type="InterPro" id="IPR000742">
    <property type="entry name" value="EGF"/>
</dbReference>
<dbReference type="Gene3D" id="2.10.25.10">
    <property type="entry name" value="Laminin"/>
    <property type="match status" value="11"/>
</dbReference>
<feature type="domain" description="EGF-like" evidence="4">
    <location>
        <begin position="62"/>
        <end position="102"/>
    </location>
</feature>
<sequence>MAKKSFDIQKFSVYHLDVSYLPGIRFFKSLLLLTAVDALHGHDQFAIPRPFRRCFANEEFSECASPCEPTCKDPNPGVCTMQCIAGCQCKPGFLRNENGACVADCKNESLKPMCRPNEEFKECGTACEPSCREPRPKICTLQCVVGCQCKNGFFRNDKNECVAECDNASANICPENEEFKQCGTACEPTCENPRPLICTAQCIVNVCQCKPGYFRNSQKKCVAQCGSESHIMPIASLNEEGSTTASSVQRTTRSNTCGVNEEKKACGTACEPTCENPNPTCSKKCVPNVCQCMDTFLRDSNGKCIPEEWCPKRPEEEACGTNEERVECGTACEPTCSDPKPVCTKQCVKNVCQCRFGFIRNSKNQCIPTNACPPSVPEKPCGTNEERKKCGTACEPTCANPNPRCTKQCINNVCQCRFGFIRNSKNQCIPTNACPASERPCDKNEERVECGTACEPTCADPNPTCTKQCIKDVCRCRFGFIRNSKNQCIPTNACPAPAVATIISTFDFHPRRFSSTYRQTFSFSRVSYYADCCVGECRNNRSPYCTAFYPFQKDCYSLHSDRCGVNEELKTCGSACEPSCANPNPVCTTQCIANVCQCMDTFLRDSNGRCIPEEWCPKEQPCGTNEERVQCGTACEPTCSNPNPVCTKQCIKNVCRCRFGFIRNSKNQCIPTSACPPSERPCGTNEERKECGTACEPTCANPHPTCTKQCVKNVCQCRFGFIRNSKKQCIPTSACPPSETTTMPPADCNTLRCPQGTACIMVQESCSRRPCPPPTPKCVPSTMNPPMMCGPHETWKSCSGCEPTCTNMNPACGFSCGEPRCECDPGFFRSRLGPCVTMQECRRNVGHR</sequence>
<keyword evidence="2" id="KW-0722">Serine protease inhibitor</keyword>
<accession>A0A368GXV9</accession>
<dbReference type="InterPro" id="IPR051368">
    <property type="entry name" value="SerProtInhib-TIL_Domain"/>
</dbReference>
<dbReference type="OrthoDB" id="5912264at2759"/>
<dbReference type="AlphaFoldDB" id="A0A368GXV9"/>
<proteinExistence type="predicted"/>
<dbReference type="InterPro" id="IPR002919">
    <property type="entry name" value="TIL_dom"/>
</dbReference>
<evidence type="ECO:0000259" key="4">
    <source>
        <dbReference type="SMART" id="SM00181"/>
    </source>
</evidence>
<dbReference type="STRING" id="29170.A0A368GXV9"/>
<gene>
    <name evidence="5" type="ORF">ANCCAN_04775</name>
</gene>
<keyword evidence="6" id="KW-1185">Reference proteome</keyword>
<dbReference type="EMBL" id="JOJR01000037">
    <property type="protein sequence ID" value="RCN49202.1"/>
    <property type="molecule type" value="Genomic_DNA"/>
</dbReference>
<evidence type="ECO:0000313" key="6">
    <source>
        <dbReference type="Proteomes" id="UP000252519"/>
    </source>
</evidence>
<reference evidence="5 6" key="1">
    <citation type="submission" date="2014-10" db="EMBL/GenBank/DDBJ databases">
        <title>Draft genome of the hookworm Ancylostoma caninum.</title>
        <authorList>
            <person name="Mitreva M."/>
        </authorList>
    </citation>
    <scope>NUCLEOTIDE SEQUENCE [LARGE SCALE GENOMIC DNA]</scope>
    <source>
        <strain evidence="5 6">Baltimore</strain>
    </source>
</reference>
<dbReference type="PANTHER" id="PTHR23259">
    <property type="entry name" value="RIDDLE"/>
    <property type="match status" value="1"/>
</dbReference>
<protein>
    <submittedName>
        <fullName evidence="5">Trypsin Inhibitor like cysteine rich domain protein</fullName>
    </submittedName>
</protein>
<name>A0A368GXV9_ANCCA</name>
<feature type="domain" description="EGF-like" evidence="4">
    <location>
        <begin position="327"/>
        <end position="367"/>
    </location>
</feature>
<dbReference type="CDD" id="cd19941">
    <property type="entry name" value="TIL"/>
    <property type="match status" value="11"/>
</dbReference>
<evidence type="ECO:0000256" key="1">
    <source>
        <dbReference type="ARBA" id="ARBA00022690"/>
    </source>
</evidence>
<evidence type="ECO:0000313" key="5">
    <source>
        <dbReference type="EMBL" id="RCN49202.1"/>
    </source>
</evidence>
<feature type="domain" description="EGF-like" evidence="4">
    <location>
        <begin position="694"/>
        <end position="730"/>
    </location>
</feature>
<keyword evidence="1" id="KW-0646">Protease inhibitor</keyword>
<evidence type="ECO:0000256" key="3">
    <source>
        <dbReference type="ARBA" id="ARBA00023157"/>
    </source>
</evidence>
<feature type="domain" description="EGF-like" evidence="4">
    <location>
        <begin position="575"/>
        <end position="611"/>
    </location>
</feature>
<dbReference type="GO" id="GO:0004867">
    <property type="term" value="F:serine-type endopeptidase inhibitor activity"/>
    <property type="evidence" value="ECO:0007669"/>
    <property type="project" value="UniProtKB-KW"/>
</dbReference>
<dbReference type="SUPFAM" id="SSF57567">
    <property type="entry name" value="Serine protease inhibitors"/>
    <property type="match status" value="11"/>
</dbReference>
<feature type="domain" description="EGF-like" evidence="4">
    <location>
        <begin position="634"/>
        <end position="670"/>
    </location>
</feature>
<comment type="caution">
    <text evidence="5">The sequence shown here is derived from an EMBL/GenBank/DDBJ whole genome shotgun (WGS) entry which is preliminary data.</text>
</comment>
<dbReference type="InterPro" id="IPR036084">
    <property type="entry name" value="Ser_inhib-like_sf"/>
</dbReference>
<evidence type="ECO:0000256" key="2">
    <source>
        <dbReference type="ARBA" id="ARBA00022900"/>
    </source>
</evidence>
<dbReference type="PANTHER" id="PTHR23259:SF70">
    <property type="entry name" value="ACCESSORY GLAND PROTEIN ACP62F-RELATED"/>
    <property type="match status" value="1"/>
</dbReference>